<dbReference type="PANTHER" id="PTHR30600">
    <property type="entry name" value="CYTOCHROME C PEROXIDASE-RELATED"/>
    <property type="match status" value="1"/>
</dbReference>
<evidence type="ECO:0000259" key="6">
    <source>
        <dbReference type="PROSITE" id="PS51007"/>
    </source>
</evidence>
<comment type="caution">
    <text evidence="7">The sequence shown here is derived from an EMBL/GenBank/DDBJ whole genome shotgun (WGS) entry which is preliminary data.</text>
</comment>
<dbReference type="InterPro" id="IPR036909">
    <property type="entry name" value="Cyt_c-like_dom_sf"/>
</dbReference>
<dbReference type="GO" id="GO:0020037">
    <property type="term" value="F:heme binding"/>
    <property type="evidence" value="ECO:0007669"/>
    <property type="project" value="InterPro"/>
</dbReference>
<keyword evidence="5" id="KW-0732">Signal</keyword>
<dbReference type="OrthoDB" id="9805202at2"/>
<dbReference type="PIRSF" id="PIRSF028099">
    <property type="entry name" value="DUF1111"/>
    <property type="match status" value="1"/>
</dbReference>
<organism evidence="7 8">
    <name type="scientific">Antarcticimicrobium sediminis</name>
    <dbReference type="NCBI Taxonomy" id="2546227"/>
    <lineage>
        <taxon>Bacteria</taxon>
        <taxon>Pseudomonadati</taxon>
        <taxon>Pseudomonadota</taxon>
        <taxon>Alphaproteobacteria</taxon>
        <taxon>Rhodobacterales</taxon>
        <taxon>Paracoccaceae</taxon>
        <taxon>Antarcticimicrobium</taxon>
    </lineage>
</organism>
<dbReference type="Pfam" id="PF06537">
    <property type="entry name" value="DHOR"/>
    <property type="match status" value="2"/>
</dbReference>
<evidence type="ECO:0000256" key="3">
    <source>
        <dbReference type="ARBA" id="ARBA00023004"/>
    </source>
</evidence>
<evidence type="ECO:0000256" key="5">
    <source>
        <dbReference type="SAM" id="SignalP"/>
    </source>
</evidence>
<dbReference type="GO" id="GO:0009055">
    <property type="term" value="F:electron transfer activity"/>
    <property type="evidence" value="ECO:0007669"/>
    <property type="project" value="InterPro"/>
</dbReference>
<dbReference type="SUPFAM" id="SSF46626">
    <property type="entry name" value="Cytochrome c"/>
    <property type="match status" value="1"/>
</dbReference>
<dbReference type="InterPro" id="IPR010538">
    <property type="entry name" value="DHOR"/>
</dbReference>
<dbReference type="PROSITE" id="PS51007">
    <property type="entry name" value="CYTC"/>
    <property type="match status" value="1"/>
</dbReference>
<evidence type="ECO:0000313" key="7">
    <source>
        <dbReference type="EMBL" id="TDE41250.1"/>
    </source>
</evidence>
<dbReference type="AlphaFoldDB" id="A0A4R5F227"/>
<evidence type="ECO:0000256" key="4">
    <source>
        <dbReference type="PROSITE-ProRule" id="PRU00433"/>
    </source>
</evidence>
<proteinExistence type="predicted"/>
<keyword evidence="1 4" id="KW-0349">Heme</keyword>
<reference evidence="7 8" key="1">
    <citation type="submission" date="2019-03" db="EMBL/GenBank/DDBJ databases">
        <authorList>
            <person name="Zhang S."/>
        </authorList>
    </citation>
    <scope>NUCLEOTIDE SEQUENCE [LARGE SCALE GENOMIC DNA]</scope>
    <source>
        <strain evidence="7 8">S4J41</strain>
    </source>
</reference>
<dbReference type="InterPro" id="IPR009056">
    <property type="entry name" value="Cyt_c-like_dom"/>
</dbReference>
<evidence type="ECO:0000256" key="2">
    <source>
        <dbReference type="ARBA" id="ARBA00022723"/>
    </source>
</evidence>
<evidence type="ECO:0000256" key="1">
    <source>
        <dbReference type="ARBA" id="ARBA00022617"/>
    </source>
</evidence>
<dbReference type="GO" id="GO:0004130">
    <property type="term" value="F:cytochrome-c peroxidase activity"/>
    <property type="evidence" value="ECO:0007669"/>
    <property type="project" value="TreeGrafter"/>
</dbReference>
<sequence length="520" mass="55480">MWRYKRPPAARNGWLLAGLSLIGPAASGHGLIGADADPHLAPAPPSAAQAVRAATALRPVRDFSGPEPFEANPAGAATVRRADKQAFAQPAATLDFESELDFRTGKSLFEKLWVSSPSSTLASDGLGPLYNARACESCHIRDGRGHPPAQGEVPVGLVLHLSRPVVAEAVGGEAGVARIPDTHPIAPDPVYGRQLQTRALRGLSPEYRLSISHDTIEIPLAGGARATLRAPHYHLNDLSYGPLAADTMISPRAAPQMIGLGLLEAIPAADILAQADPEDGDGDGISGRANIVWSMTYQRPMLGRFGHKAAQPSLRDQSARAFADDLGISTPLLTAGWGDCTAAQAACRSAPHGDADARVFEVDATGLDLVTRYARNLSVPARRNPGDPQVLRGKQVFHDTGCNACHRAKFITHVLPEQPAQSFQLIWPYSDMLLHDMGPGLADNRPEGRATGQEWRTAPLWGIGLTETVSGQASFLHDGRAHTLLEAILWHGGEAQPHRDRVIALPPADRTALIRFLESL</sequence>
<gene>
    <name evidence="7" type="ORF">E1B25_01880</name>
</gene>
<dbReference type="GO" id="GO:0046872">
    <property type="term" value="F:metal ion binding"/>
    <property type="evidence" value="ECO:0007669"/>
    <property type="project" value="UniProtKB-KW"/>
</dbReference>
<name>A0A4R5F227_9RHOB</name>
<dbReference type="InterPro" id="IPR051395">
    <property type="entry name" value="Cytochrome_c_Peroxidase/MauG"/>
</dbReference>
<dbReference type="Proteomes" id="UP000294662">
    <property type="component" value="Unassembled WGS sequence"/>
</dbReference>
<dbReference type="EMBL" id="SMFP01000001">
    <property type="protein sequence ID" value="TDE41250.1"/>
    <property type="molecule type" value="Genomic_DNA"/>
</dbReference>
<accession>A0A4R5F227</accession>
<feature type="signal peptide" evidence="5">
    <location>
        <begin position="1"/>
        <end position="25"/>
    </location>
</feature>
<feature type="domain" description="Cytochrome c" evidence="6">
    <location>
        <begin position="388"/>
        <end position="520"/>
    </location>
</feature>
<evidence type="ECO:0000313" key="8">
    <source>
        <dbReference type="Proteomes" id="UP000294662"/>
    </source>
</evidence>
<dbReference type="PANTHER" id="PTHR30600:SF4">
    <property type="entry name" value="CYTOCHROME C DOMAIN-CONTAINING PROTEIN"/>
    <property type="match status" value="1"/>
</dbReference>
<keyword evidence="3 4" id="KW-0408">Iron</keyword>
<dbReference type="Gene3D" id="1.10.760.10">
    <property type="entry name" value="Cytochrome c-like domain"/>
    <property type="match status" value="1"/>
</dbReference>
<feature type="chain" id="PRO_5020282606" evidence="5">
    <location>
        <begin position="26"/>
        <end position="520"/>
    </location>
</feature>
<protein>
    <submittedName>
        <fullName evidence="7">Thiol oxidoreductase</fullName>
    </submittedName>
</protein>
<keyword evidence="8" id="KW-1185">Reference proteome</keyword>
<keyword evidence="2 4" id="KW-0479">Metal-binding</keyword>